<evidence type="ECO:0000256" key="1">
    <source>
        <dbReference type="SAM" id="Phobius"/>
    </source>
</evidence>
<evidence type="ECO:0000313" key="3">
    <source>
        <dbReference type="Proteomes" id="UP001159364"/>
    </source>
</evidence>
<dbReference type="PANTHER" id="PTHR35758:SF2">
    <property type="entry name" value="TRANSMEMBRANE PROTEIN"/>
    <property type="match status" value="1"/>
</dbReference>
<comment type="caution">
    <text evidence="2">The sequence shown here is derived from an EMBL/GenBank/DDBJ whole genome shotgun (WGS) entry which is preliminary data.</text>
</comment>
<sequence length="119" mass="13196">MESATACRSGRRCSFERLLAILIGLLAVFSPLYINQRPVYDSELDDQPINLASWLPLLLVMLILAISLSLYLDQSFTKFDPYWIHRAGGSSGGILLILVILALVIKCKAFTSISSLNHI</sequence>
<protein>
    <recommendedName>
        <fullName evidence="4">Transmembrane protein</fullName>
    </recommendedName>
</protein>
<name>A0AAV8SFG1_9ROSI</name>
<keyword evidence="1" id="KW-1133">Transmembrane helix</keyword>
<keyword evidence="3" id="KW-1185">Reference proteome</keyword>
<feature type="transmembrane region" description="Helical" evidence="1">
    <location>
        <begin position="54"/>
        <end position="72"/>
    </location>
</feature>
<dbReference type="AlphaFoldDB" id="A0AAV8SFG1"/>
<feature type="transmembrane region" description="Helical" evidence="1">
    <location>
        <begin position="84"/>
        <end position="105"/>
    </location>
</feature>
<gene>
    <name evidence="2" type="ORF">K2173_016178</name>
</gene>
<feature type="transmembrane region" description="Helical" evidence="1">
    <location>
        <begin position="18"/>
        <end position="34"/>
    </location>
</feature>
<keyword evidence="1" id="KW-0812">Transmembrane</keyword>
<accession>A0AAV8SFG1</accession>
<evidence type="ECO:0000313" key="2">
    <source>
        <dbReference type="EMBL" id="KAJ8750997.1"/>
    </source>
</evidence>
<proteinExistence type="predicted"/>
<dbReference type="Proteomes" id="UP001159364">
    <property type="component" value="Linkage Group LG11"/>
</dbReference>
<organism evidence="2 3">
    <name type="scientific">Erythroxylum novogranatense</name>
    <dbReference type="NCBI Taxonomy" id="1862640"/>
    <lineage>
        <taxon>Eukaryota</taxon>
        <taxon>Viridiplantae</taxon>
        <taxon>Streptophyta</taxon>
        <taxon>Embryophyta</taxon>
        <taxon>Tracheophyta</taxon>
        <taxon>Spermatophyta</taxon>
        <taxon>Magnoliopsida</taxon>
        <taxon>eudicotyledons</taxon>
        <taxon>Gunneridae</taxon>
        <taxon>Pentapetalae</taxon>
        <taxon>rosids</taxon>
        <taxon>fabids</taxon>
        <taxon>Malpighiales</taxon>
        <taxon>Erythroxylaceae</taxon>
        <taxon>Erythroxylum</taxon>
    </lineage>
</organism>
<reference evidence="2 3" key="1">
    <citation type="submission" date="2021-09" db="EMBL/GenBank/DDBJ databases">
        <title>Genomic insights and catalytic innovation underlie evolution of tropane alkaloids biosynthesis.</title>
        <authorList>
            <person name="Wang Y.-J."/>
            <person name="Tian T."/>
            <person name="Huang J.-P."/>
            <person name="Huang S.-X."/>
        </authorList>
    </citation>
    <scope>NUCLEOTIDE SEQUENCE [LARGE SCALE GENOMIC DNA]</scope>
    <source>
        <strain evidence="2">KIB-2018</strain>
        <tissue evidence="2">Leaf</tissue>
    </source>
</reference>
<evidence type="ECO:0008006" key="4">
    <source>
        <dbReference type="Google" id="ProtNLM"/>
    </source>
</evidence>
<dbReference type="PANTHER" id="PTHR35758">
    <property type="entry name" value="TRANSMEMBRANE PROTEIN"/>
    <property type="match status" value="1"/>
</dbReference>
<dbReference type="EMBL" id="JAIWQS010000011">
    <property type="protein sequence ID" value="KAJ8750997.1"/>
    <property type="molecule type" value="Genomic_DNA"/>
</dbReference>
<keyword evidence="1" id="KW-0472">Membrane</keyword>